<gene>
    <name evidence="3" type="ORF">RGCCGE502_16555</name>
</gene>
<protein>
    <submittedName>
        <fullName evidence="3">Glutathione S-transferase family protein</fullName>
    </submittedName>
</protein>
<proteinExistence type="predicted"/>
<keyword evidence="4" id="KW-1185">Reference proteome</keyword>
<dbReference type="PROSITE" id="PS50404">
    <property type="entry name" value="GST_NTER"/>
    <property type="match status" value="1"/>
</dbReference>
<feature type="domain" description="GST N-terminal" evidence="1">
    <location>
        <begin position="11"/>
        <end position="98"/>
    </location>
</feature>
<feature type="domain" description="GST C-terminal" evidence="2">
    <location>
        <begin position="101"/>
        <end position="227"/>
    </location>
</feature>
<comment type="caution">
    <text evidence="3">The sequence shown here is derived from an EMBL/GenBank/DDBJ whole genome shotgun (WGS) entry which is preliminary data.</text>
</comment>
<dbReference type="InterPro" id="IPR010987">
    <property type="entry name" value="Glutathione-S-Trfase_C-like"/>
</dbReference>
<dbReference type="PANTHER" id="PTHR44051">
    <property type="entry name" value="GLUTATHIONE S-TRANSFERASE-RELATED"/>
    <property type="match status" value="1"/>
</dbReference>
<dbReference type="RefSeq" id="WP_016555310.1">
    <property type="nucleotide sequence ID" value="NZ_AEYE02000016.1"/>
</dbReference>
<dbReference type="Gene3D" id="1.20.1050.10">
    <property type="match status" value="1"/>
</dbReference>
<dbReference type="SUPFAM" id="SSF47616">
    <property type="entry name" value="GST C-terminal domain-like"/>
    <property type="match status" value="1"/>
</dbReference>
<accession>S3HGM4</accession>
<dbReference type="EMBL" id="AEYE02000016">
    <property type="protein sequence ID" value="EPE97195.1"/>
    <property type="molecule type" value="Genomic_DNA"/>
</dbReference>
<dbReference type="AlphaFoldDB" id="S3HGM4"/>
<dbReference type="SUPFAM" id="SSF52833">
    <property type="entry name" value="Thioredoxin-like"/>
    <property type="match status" value="1"/>
</dbReference>
<dbReference type="Pfam" id="PF00043">
    <property type="entry name" value="GST_C"/>
    <property type="match status" value="1"/>
</dbReference>
<evidence type="ECO:0000259" key="2">
    <source>
        <dbReference type="PROSITE" id="PS50405"/>
    </source>
</evidence>
<dbReference type="InterPro" id="IPR036282">
    <property type="entry name" value="Glutathione-S-Trfase_C_sf"/>
</dbReference>
<evidence type="ECO:0000313" key="3">
    <source>
        <dbReference type="EMBL" id="EPE97195.1"/>
    </source>
</evidence>
<name>S3HGM4_9HYPH</name>
<sequence length="231" mass="26555">MVGTIGDDLAHAALNLYFWPTPNGRKITIMLEELEVPYRLTYVNIRRDEQFAPDFLRIAPNNKVPALVDADGPGGQAISIFESGAILQYLGRKFNRFYGEDERQRVRVDEWLFWQVAGLGPMAGQANHFRNIVSEHVPYAIERFSGEVRRLYQVLEKQLSNIEYIAGPYSIVDMACFPWVVQHKNAGIDLSDFPSVGKWVSRMSIRPAVERALLVGKEERRRQKRELRYQG</sequence>
<dbReference type="Proteomes" id="UP000014411">
    <property type="component" value="Unassembled WGS sequence"/>
</dbReference>
<dbReference type="InterPro" id="IPR040079">
    <property type="entry name" value="Glutathione_S-Trfase"/>
</dbReference>
<dbReference type="SFLD" id="SFLDG00358">
    <property type="entry name" value="Main_(cytGST)"/>
    <property type="match status" value="1"/>
</dbReference>
<dbReference type="CDD" id="cd03048">
    <property type="entry name" value="GST_N_Ure2p_like"/>
    <property type="match status" value="1"/>
</dbReference>
<organism evidence="3 4">
    <name type="scientific">Rhizobium grahamii CCGE 502</name>
    <dbReference type="NCBI Taxonomy" id="990285"/>
    <lineage>
        <taxon>Bacteria</taxon>
        <taxon>Pseudomonadati</taxon>
        <taxon>Pseudomonadota</taxon>
        <taxon>Alphaproteobacteria</taxon>
        <taxon>Hyphomicrobiales</taxon>
        <taxon>Rhizobiaceae</taxon>
        <taxon>Rhizobium/Agrobacterium group</taxon>
        <taxon>Rhizobium</taxon>
    </lineage>
</organism>
<dbReference type="PANTHER" id="PTHR44051:SF19">
    <property type="entry name" value="DISULFIDE-BOND OXIDOREDUCTASE YFCG"/>
    <property type="match status" value="1"/>
</dbReference>
<dbReference type="SFLD" id="SFLDG01151">
    <property type="entry name" value="Main.2:_Nu-like"/>
    <property type="match status" value="1"/>
</dbReference>
<reference evidence="3 4" key="1">
    <citation type="journal article" date="2012" name="J. Bacteriol.">
        <title>Genome sequence of Rhizobium grahamii CCGE502, a broad-host-range symbiont with low nodulation competitiveness in Phaseolus vulgaris.</title>
        <authorList>
            <person name="Althabegoiti M.J."/>
            <person name="Lozano L."/>
            <person name="Torres-Tejerizo G."/>
            <person name="Ormeno-Orrillo E."/>
            <person name="Rogel M.A."/>
            <person name="Gonzalez V."/>
            <person name="Martinez-Romero E."/>
        </authorList>
    </citation>
    <scope>NUCLEOTIDE SEQUENCE [LARGE SCALE GENOMIC DNA]</scope>
    <source>
        <strain evidence="3 4">CCGE 502</strain>
    </source>
</reference>
<dbReference type="HOGENOM" id="CLU_011226_14_4_5"/>
<dbReference type="SFLD" id="SFLDS00019">
    <property type="entry name" value="Glutathione_Transferase_(cytos"/>
    <property type="match status" value="1"/>
</dbReference>
<evidence type="ECO:0000313" key="4">
    <source>
        <dbReference type="Proteomes" id="UP000014411"/>
    </source>
</evidence>
<dbReference type="InterPro" id="IPR004046">
    <property type="entry name" value="GST_C"/>
</dbReference>
<dbReference type="PROSITE" id="PS50405">
    <property type="entry name" value="GST_CTER"/>
    <property type="match status" value="1"/>
</dbReference>
<keyword evidence="3" id="KW-0808">Transferase</keyword>
<dbReference type="InterPro" id="IPR036249">
    <property type="entry name" value="Thioredoxin-like_sf"/>
</dbReference>
<dbReference type="Pfam" id="PF13409">
    <property type="entry name" value="GST_N_2"/>
    <property type="match status" value="1"/>
</dbReference>
<dbReference type="STRING" id="990285.RGCCGE502_16555"/>
<dbReference type="eggNOG" id="COG0625">
    <property type="taxonomic scope" value="Bacteria"/>
</dbReference>
<evidence type="ECO:0000259" key="1">
    <source>
        <dbReference type="PROSITE" id="PS50404"/>
    </source>
</evidence>
<dbReference type="InterPro" id="IPR004045">
    <property type="entry name" value="Glutathione_S-Trfase_N"/>
</dbReference>
<dbReference type="GO" id="GO:0016740">
    <property type="term" value="F:transferase activity"/>
    <property type="evidence" value="ECO:0007669"/>
    <property type="project" value="UniProtKB-KW"/>
</dbReference>
<dbReference type="Gene3D" id="3.40.30.10">
    <property type="entry name" value="Glutaredoxin"/>
    <property type="match status" value="1"/>
</dbReference>